<proteinExistence type="predicted"/>
<gene>
    <name evidence="2" type="ORF">D6D13_06647</name>
</gene>
<dbReference type="AlphaFoldDB" id="A0A4S9CGF7"/>
<dbReference type="EMBL" id="QZAS01000024">
    <property type="protein sequence ID" value="THX06192.1"/>
    <property type="molecule type" value="Genomic_DNA"/>
</dbReference>
<comment type="caution">
    <text evidence="2">The sequence shown here is derived from an EMBL/GenBank/DDBJ whole genome shotgun (WGS) entry which is preliminary data.</text>
</comment>
<reference evidence="2" key="1">
    <citation type="submission" date="2018-10" db="EMBL/GenBank/DDBJ databases">
        <title>Fifty Aureobasidium pullulans genomes reveal a recombining polyextremotolerant generalist.</title>
        <authorList>
            <person name="Gostincar C."/>
            <person name="Turk M."/>
            <person name="Zajc J."/>
            <person name="Gunde-Cimerman N."/>
        </authorList>
    </citation>
    <scope>NUCLEOTIDE SEQUENCE [LARGE SCALE GENOMIC DNA]</scope>
    <source>
        <strain evidence="2">EXF-10085</strain>
    </source>
</reference>
<protein>
    <submittedName>
        <fullName evidence="2">Uncharacterized protein</fullName>
    </submittedName>
</protein>
<feature type="compositionally biased region" description="Low complexity" evidence="1">
    <location>
        <begin position="160"/>
        <end position="170"/>
    </location>
</feature>
<accession>A0A4S9CGF7</accession>
<feature type="region of interest" description="Disordered" evidence="1">
    <location>
        <begin position="222"/>
        <end position="287"/>
    </location>
</feature>
<organism evidence="2">
    <name type="scientific">Aureobasidium pullulans</name>
    <name type="common">Black yeast</name>
    <name type="synonym">Pullularia pullulans</name>
    <dbReference type="NCBI Taxonomy" id="5580"/>
    <lineage>
        <taxon>Eukaryota</taxon>
        <taxon>Fungi</taxon>
        <taxon>Dikarya</taxon>
        <taxon>Ascomycota</taxon>
        <taxon>Pezizomycotina</taxon>
        <taxon>Dothideomycetes</taxon>
        <taxon>Dothideomycetidae</taxon>
        <taxon>Dothideales</taxon>
        <taxon>Saccotheciaceae</taxon>
        <taxon>Aureobasidium</taxon>
    </lineage>
</organism>
<name>A0A4S9CGF7_AURPU</name>
<feature type="region of interest" description="Disordered" evidence="1">
    <location>
        <begin position="160"/>
        <end position="199"/>
    </location>
</feature>
<evidence type="ECO:0000256" key="1">
    <source>
        <dbReference type="SAM" id="MobiDB-lite"/>
    </source>
</evidence>
<evidence type="ECO:0000313" key="2">
    <source>
        <dbReference type="EMBL" id="THX06192.1"/>
    </source>
</evidence>
<sequence length="287" mass="31019">MLDPTTLEYIRDLVEETINQALHLTKGASAHGPDLVVLETPGHLAVGQHNRTPITTPASGAHFPVPSPLPSLAWTLNRKSLAAPTASKFSPASYSTAKYHSEVKHTHTGKSGDGSKTVITTEGFLRLTYRVDSDGKVLSDWVTMNDDVLRETTNVWCASTCTPSSGTPGSRYEAGSPRNPFPSPGSQFRPRHEAAVSVHTSPDALLNGALVASAERMHRVREQLLTPSRPRQPDFGRGSTARRRREERSLSPFKDPVTPARRSRAAPASGSARGSRSVRFSGTPLEV</sequence>
<feature type="compositionally biased region" description="Low complexity" evidence="1">
    <location>
        <begin position="265"/>
        <end position="277"/>
    </location>
</feature>